<gene>
    <name evidence="2" type="ORF">LHA26_02025</name>
</gene>
<organism evidence="2 3">
    <name type="scientific">Sphingomonas morindae</name>
    <dbReference type="NCBI Taxonomy" id="1541170"/>
    <lineage>
        <taxon>Bacteria</taxon>
        <taxon>Pseudomonadati</taxon>
        <taxon>Pseudomonadota</taxon>
        <taxon>Alphaproteobacteria</taxon>
        <taxon>Sphingomonadales</taxon>
        <taxon>Sphingomonadaceae</taxon>
        <taxon>Sphingomonas</taxon>
    </lineage>
</organism>
<name>A0ABY4X999_9SPHN</name>
<sequence>MHCVSIVQAAALIALVAGAGTPAAAAQAMPGAPGEIVTDMAFDPLVQCLRSEWSPAGRLTAINTAAGVMLDLNFDSVGADGRVANGHALFSVDDLGTQRRIRATAATPADAPLAAQLLASAARHCAPESRN</sequence>
<evidence type="ECO:0000256" key="1">
    <source>
        <dbReference type="SAM" id="SignalP"/>
    </source>
</evidence>
<dbReference type="EMBL" id="CP084930">
    <property type="protein sequence ID" value="USI73281.1"/>
    <property type="molecule type" value="Genomic_DNA"/>
</dbReference>
<evidence type="ECO:0000313" key="2">
    <source>
        <dbReference type="EMBL" id="USI73281.1"/>
    </source>
</evidence>
<dbReference type="Proteomes" id="UP001056937">
    <property type="component" value="Chromosome 1"/>
</dbReference>
<proteinExistence type="predicted"/>
<reference evidence="2" key="1">
    <citation type="journal article" date="2022" name="Toxins">
        <title>Genomic Analysis of Sphingopyxis sp. USTB-05 for Biodegrading Cyanobacterial Hepatotoxins.</title>
        <authorList>
            <person name="Liu C."/>
            <person name="Xu Q."/>
            <person name="Zhao Z."/>
            <person name="Zhang H."/>
            <person name="Liu X."/>
            <person name="Yin C."/>
            <person name="Liu Y."/>
            <person name="Yan H."/>
        </authorList>
    </citation>
    <scope>NUCLEOTIDE SEQUENCE</scope>
    <source>
        <strain evidence="2">NBD5</strain>
    </source>
</reference>
<accession>A0ABY4X999</accession>
<protein>
    <submittedName>
        <fullName evidence="2">Uncharacterized protein</fullName>
    </submittedName>
</protein>
<feature type="chain" id="PRO_5045071213" evidence="1">
    <location>
        <begin position="20"/>
        <end position="131"/>
    </location>
</feature>
<dbReference type="RefSeq" id="WP_252167092.1">
    <property type="nucleotide sequence ID" value="NZ_CP084930.1"/>
</dbReference>
<evidence type="ECO:0000313" key="3">
    <source>
        <dbReference type="Proteomes" id="UP001056937"/>
    </source>
</evidence>
<feature type="signal peptide" evidence="1">
    <location>
        <begin position="1"/>
        <end position="19"/>
    </location>
</feature>
<keyword evidence="3" id="KW-1185">Reference proteome</keyword>
<keyword evidence="1" id="KW-0732">Signal</keyword>